<evidence type="ECO:0000256" key="1">
    <source>
        <dbReference type="ARBA" id="ARBA00022536"/>
    </source>
</evidence>
<dbReference type="PROSITE" id="PS00022">
    <property type="entry name" value="EGF_1"/>
    <property type="match status" value="4"/>
</dbReference>
<dbReference type="PROSITE" id="PS01187">
    <property type="entry name" value="EGF_CA"/>
    <property type="match status" value="1"/>
</dbReference>
<dbReference type="WBParaSite" id="nRc.2.0.1.t37878-RA">
    <property type="protein sequence ID" value="nRc.2.0.1.t37878-RA"/>
    <property type="gene ID" value="nRc.2.0.1.g37878"/>
</dbReference>
<evidence type="ECO:0000256" key="7">
    <source>
        <dbReference type="SAM" id="MobiDB-lite"/>
    </source>
</evidence>
<feature type="domain" description="EGF-like" evidence="8">
    <location>
        <begin position="252"/>
        <end position="288"/>
    </location>
</feature>
<dbReference type="PROSITE" id="PS50026">
    <property type="entry name" value="EGF_3"/>
    <property type="match status" value="4"/>
</dbReference>
<dbReference type="FunFam" id="2.10.25.10:FF:000472">
    <property type="entry name" value="Uncharacterized protein, isoform A"/>
    <property type="match status" value="1"/>
</dbReference>
<dbReference type="SMART" id="SM00254">
    <property type="entry name" value="ShKT"/>
    <property type="match status" value="1"/>
</dbReference>
<evidence type="ECO:0000256" key="2">
    <source>
        <dbReference type="ARBA" id="ARBA00022729"/>
    </source>
</evidence>
<dbReference type="Pfam" id="PF12661">
    <property type="entry name" value="hEGF"/>
    <property type="match status" value="1"/>
</dbReference>
<dbReference type="InterPro" id="IPR000152">
    <property type="entry name" value="EGF-type_Asp/Asn_hydroxyl_site"/>
</dbReference>
<dbReference type="GO" id="GO:0032991">
    <property type="term" value="C:protein-containing complex"/>
    <property type="evidence" value="ECO:0007669"/>
    <property type="project" value="TreeGrafter"/>
</dbReference>
<feature type="compositionally biased region" description="Low complexity" evidence="7">
    <location>
        <begin position="15"/>
        <end position="25"/>
    </location>
</feature>
<evidence type="ECO:0000313" key="10">
    <source>
        <dbReference type="Proteomes" id="UP000887565"/>
    </source>
</evidence>
<name>A0A915KGD4_ROMCU</name>
<organism evidence="10 11">
    <name type="scientific">Romanomermis culicivorax</name>
    <name type="common">Nematode worm</name>
    <dbReference type="NCBI Taxonomy" id="13658"/>
    <lineage>
        <taxon>Eukaryota</taxon>
        <taxon>Metazoa</taxon>
        <taxon>Ecdysozoa</taxon>
        <taxon>Nematoda</taxon>
        <taxon>Enoplea</taxon>
        <taxon>Dorylaimia</taxon>
        <taxon>Mermithida</taxon>
        <taxon>Mermithoidea</taxon>
        <taxon>Mermithidae</taxon>
        <taxon>Romanomermis</taxon>
    </lineage>
</organism>
<keyword evidence="3" id="KW-0677">Repeat</keyword>
<keyword evidence="1 6" id="KW-0245">EGF-like domain</keyword>
<dbReference type="Gene3D" id="2.10.25.10">
    <property type="entry name" value="Laminin"/>
    <property type="match status" value="4"/>
</dbReference>
<dbReference type="PROSITE" id="PS00010">
    <property type="entry name" value="ASX_HYDROXYL"/>
    <property type="match status" value="1"/>
</dbReference>
<dbReference type="Proteomes" id="UP000887565">
    <property type="component" value="Unplaced"/>
</dbReference>
<accession>A0A915KGD4</accession>
<dbReference type="PROSITE" id="PS51670">
    <property type="entry name" value="SHKT"/>
    <property type="match status" value="1"/>
</dbReference>
<feature type="region of interest" description="Disordered" evidence="7">
    <location>
        <begin position="129"/>
        <end position="167"/>
    </location>
</feature>
<dbReference type="InterPro" id="IPR001881">
    <property type="entry name" value="EGF-like_Ca-bd_dom"/>
</dbReference>
<dbReference type="PROSITE" id="PS01186">
    <property type="entry name" value="EGF_2"/>
    <property type="match status" value="1"/>
</dbReference>
<dbReference type="InterPro" id="IPR013032">
    <property type="entry name" value="EGF-like_CS"/>
</dbReference>
<feature type="domain" description="EGF-like" evidence="8">
    <location>
        <begin position="206"/>
        <end position="251"/>
    </location>
</feature>
<feature type="region of interest" description="Disordered" evidence="7">
    <location>
        <begin position="63"/>
        <end position="89"/>
    </location>
</feature>
<dbReference type="InterPro" id="IPR000742">
    <property type="entry name" value="EGF"/>
</dbReference>
<evidence type="ECO:0000256" key="4">
    <source>
        <dbReference type="ARBA" id="ARBA00023157"/>
    </source>
</evidence>
<feature type="domain" description="EGF-like" evidence="8">
    <location>
        <begin position="326"/>
        <end position="364"/>
    </location>
</feature>
<dbReference type="GO" id="GO:0005509">
    <property type="term" value="F:calcium ion binding"/>
    <property type="evidence" value="ECO:0007669"/>
    <property type="project" value="InterPro"/>
</dbReference>
<feature type="disulfide bond" evidence="6">
    <location>
        <begin position="278"/>
        <end position="287"/>
    </location>
</feature>
<comment type="caution">
    <text evidence="6">Lacks conserved residue(s) required for the propagation of feature annotation.</text>
</comment>
<dbReference type="AlphaFoldDB" id="A0A915KGD4"/>
<proteinExistence type="predicted"/>
<dbReference type="PANTHER" id="PTHR24049:SF22">
    <property type="entry name" value="DROSOPHILA CRUMBS HOMOLOG"/>
    <property type="match status" value="1"/>
</dbReference>
<dbReference type="GO" id="GO:0005886">
    <property type="term" value="C:plasma membrane"/>
    <property type="evidence" value="ECO:0007669"/>
    <property type="project" value="UniProtKB-ARBA"/>
</dbReference>
<evidence type="ECO:0000259" key="9">
    <source>
        <dbReference type="PROSITE" id="PS51670"/>
    </source>
</evidence>
<dbReference type="Pfam" id="PF00008">
    <property type="entry name" value="EGF"/>
    <property type="match status" value="3"/>
</dbReference>
<dbReference type="Pfam" id="PF01549">
    <property type="entry name" value="ShK"/>
    <property type="match status" value="1"/>
</dbReference>
<dbReference type="InterPro" id="IPR003582">
    <property type="entry name" value="ShKT_dom"/>
</dbReference>
<feature type="disulfide bond" evidence="6">
    <location>
        <begin position="241"/>
        <end position="250"/>
    </location>
</feature>
<dbReference type="GO" id="GO:0045197">
    <property type="term" value="P:establishment or maintenance of epithelial cell apical/basal polarity"/>
    <property type="evidence" value="ECO:0007669"/>
    <property type="project" value="TreeGrafter"/>
</dbReference>
<keyword evidence="10" id="KW-1185">Reference proteome</keyword>
<dbReference type="CDD" id="cd00054">
    <property type="entry name" value="EGF_CA"/>
    <property type="match status" value="3"/>
</dbReference>
<dbReference type="InterPro" id="IPR018097">
    <property type="entry name" value="EGF_Ca-bd_CS"/>
</dbReference>
<dbReference type="SMART" id="SM00181">
    <property type="entry name" value="EGF"/>
    <property type="match status" value="4"/>
</dbReference>
<feature type="disulfide bond" evidence="6">
    <location>
        <begin position="354"/>
        <end position="363"/>
    </location>
</feature>
<sequence length="415" mass="45230">MELTHSLLRIADILSPTTTSSSPKTQETAAPPDAESPIIIEIATTVAPLFEETVNVQRMTDESAGLAPSGSSIDDTTIAPAPSFPLPRKHKIKRPSLKLSAEASTLTLSTKRPERLVVAIDHSADETELGRFRSSGGGSSIGDDGSFIGKSRLPNGRGDDDLSGELGSRTTLDTRVEAVVNLFSSREEGDEEKEIFGSRNRNITSGTDYCKDFPCYNNGTCRNLPPDAKNASNRKPFECQCTEDWSGELCLEVNFCVKNPCQNGATCRNGENAPFCECTKDYAGENCERHCPSYLCLNEGRCQVDANGGYYCKCVPGWTGIKCEHELDECRAEKETCLNGGTCIDKFNGFDCNCSAGFMGPRCHRPCQDIYQSCTSWADDNKCESMESTTKFFGHNCAKSCGKCIFDNSTGKNDR</sequence>
<protein>
    <submittedName>
        <fullName evidence="11">Uncharacterized protein</fullName>
    </submittedName>
</protein>
<evidence type="ECO:0000256" key="5">
    <source>
        <dbReference type="ARBA" id="ARBA00023180"/>
    </source>
</evidence>
<feature type="disulfide bond" evidence="6">
    <location>
        <begin position="314"/>
        <end position="323"/>
    </location>
</feature>
<keyword evidence="4 6" id="KW-1015">Disulfide bond</keyword>
<dbReference type="SMART" id="SM00179">
    <property type="entry name" value="EGF_CA"/>
    <property type="match status" value="4"/>
</dbReference>
<keyword evidence="5" id="KW-0325">Glycoprotein</keyword>
<feature type="region of interest" description="Disordered" evidence="7">
    <location>
        <begin position="14"/>
        <end position="35"/>
    </location>
</feature>
<evidence type="ECO:0000256" key="6">
    <source>
        <dbReference type="PROSITE-ProRule" id="PRU00076"/>
    </source>
</evidence>
<feature type="domain" description="EGF-like" evidence="8">
    <location>
        <begin position="289"/>
        <end position="324"/>
    </location>
</feature>
<keyword evidence="2" id="KW-0732">Signal</keyword>
<feature type="domain" description="ShKT" evidence="9">
    <location>
        <begin position="367"/>
        <end position="404"/>
    </location>
</feature>
<dbReference type="GO" id="GO:0007157">
    <property type="term" value="P:heterophilic cell-cell adhesion via plasma membrane cell adhesion molecules"/>
    <property type="evidence" value="ECO:0007669"/>
    <property type="project" value="TreeGrafter"/>
</dbReference>
<dbReference type="SUPFAM" id="SSF57196">
    <property type="entry name" value="EGF/Laminin"/>
    <property type="match status" value="4"/>
</dbReference>
<dbReference type="InterPro" id="IPR051022">
    <property type="entry name" value="Notch_Cell-Fate_Det"/>
</dbReference>
<evidence type="ECO:0000259" key="8">
    <source>
        <dbReference type="PROSITE" id="PS50026"/>
    </source>
</evidence>
<dbReference type="PANTHER" id="PTHR24049">
    <property type="entry name" value="CRUMBS FAMILY MEMBER"/>
    <property type="match status" value="1"/>
</dbReference>
<reference evidence="11" key="1">
    <citation type="submission" date="2022-11" db="UniProtKB">
        <authorList>
            <consortium name="WormBaseParasite"/>
        </authorList>
    </citation>
    <scope>IDENTIFICATION</scope>
</reference>
<evidence type="ECO:0000256" key="3">
    <source>
        <dbReference type="ARBA" id="ARBA00022737"/>
    </source>
</evidence>
<evidence type="ECO:0000313" key="11">
    <source>
        <dbReference type="WBParaSite" id="nRc.2.0.1.t37878-RA"/>
    </source>
</evidence>